<dbReference type="InterPro" id="IPR047127">
    <property type="entry name" value="MutT-like"/>
</dbReference>
<accession>A6TSB5</accession>
<evidence type="ECO:0000256" key="11">
    <source>
        <dbReference type="ARBA" id="ARBA00038905"/>
    </source>
</evidence>
<evidence type="ECO:0000256" key="10">
    <source>
        <dbReference type="ARBA" id="ARBA00035861"/>
    </source>
</evidence>
<feature type="domain" description="Nudix hydrolase" evidence="13">
    <location>
        <begin position="1"/>
        <end position="125"/>
    </location>
</feature>
<dbReference type="EC" id="3.6.1.55" evidence="11"/>
<dbReference type="GO" id="GO:0046872">
    <property type="term" value="F:metal ion binding"/>
    <property type="evidence" value="ECO:0007669"/>
    <property type="project" value="UniProtKB-KW"/>
</dbReference>
<organism evidence="14 15">
    <name type="scientific">Alkaliphilus metalliredigens (strain QYMF)</name>
    <dbReference type="NCBI Taxonomy" id="293826"/>
    <lineage>
        <taxon>Bacteria</taxon>
        <taxon>Bacillati</taxon>
        <taxon>Bacillota</taxon>
        <taxon>Clostridia</taxon>
        <taxon>Peptostreptococcales</taxon>
        <taxon>Natronincolaceae</taxon>
        <taxon>Alkaliphilus</taxon>
    </lineage>
</organism>
<dbReference type="PROSITE" id="PS51462">
    <property type="entry name" value="NUDIX"/>
    <property type="match status" value="1"/>
</dbReference>
<evidence type="ECO:0000256" key="2">
    <source>
        <dbReference type="ARBA" id="ARBA00005582"/>
    </source>
</evidence>
<keyword evidence="7 12" id="KW-0378">Hydrolase</keyword>
<comment type="similarity">
    <text evidence="2 12">Belongs to the Nudix hydrolase family.</text>
</comment>
<dbReference type="InterPro" id="IPR000086">
    <property type="entry name" value="NUDIX_hydrolase_dom"/>
</dbReference>
<dbReference type="EMBL" id="CP000724">
    <property type="protein sequence ID" value="ABR49083.1"/>
    <property type="molecule type" value="Genomic_DNA"/>
</dbReference>
<dbReference type="eggNOG" id="COG1051">
    <property type="taxonomic scope" value="Bacteria"/>
</dbReference>
<dbReference type="PRINTS" id="PR00502">
    <property type="entry name" value="NUDIXFAMILY"/>
</dbReference>
<keyword evidence="4" id="KW-0235">DNA replication</keyword>
<dbReference type="GO" id="GO:0006260">
    <property type="term" value="P:DNA replication"/>
    <property type="evidence" value="ECO:0007669"/>
    <property type="project" value="UniProtKB-KW"/>
</dbReference>
<keyword evidence="9" id="KW-0234">DNA repair</keyword>
<dbReference type="STRING" id="293826.Amet_2933"/>
<evidence type="ECO:0000313" key="14">
    <source>
        <dbReference type="EMBL" id="ABR49083.1"/>
    </source>
</evidence>
<gene>
    <name evidence="14" type="ordered locus">Amet_2933</name>
</gene>
<dbReference type="InterPro" id="IPR020476">
    <property type="entry name" value="Nudix_hydrolase"/>
</dbReference>
<dbReference type="PANTHER" id="PTHR47707:SF1">
    <property type="entry name" value="NUDIX HYDROLASE FAMILY PROTEIN"/>
    <property type="match status" value="1"/>
</dbReference>
<keyword evidence="5" id="KW-0479">Metal-binding</keyword>
<dbReference type="GO" id="GO:0006281">
    <property type="term" value="P:DNA repair"/>
    <property type="evidence" value="ECO:0007669"/>
    <property type="project" value="UniProtKB-KW"/>
</dbReference>
<evidence type="ECO:0000256" key="1">
    <source>
        <dbReference type="ARBA" id="ARBA00001946"/>
    </source>
</evidence>
<evidence type="ECO:0000256" key="7">
    <source>
        <dbReference type="ARBA" id="ARBA00022801"/>
    </source>
</evidence>
<evidence type="ECO:0000256" key="6">
    <source>
        <dbReference type="ARBA" id="ARBA00022763"/>
    </source>
</evidence>
<evidence type="ECO:0000313" key="15">
    <source>
        <dbReference type="Proteomes" id="UP000001572"/>
    </source>
</evidence>
<dbReference type="GO" id="GO:0044715">
    <property type="term" value="F:8-oxo-dGDP phosphatase activity"/>
    <property type="evidence" value="ECO:0007669"/>
    <property type="project" value="TreeGrafter"/>
</dbReference>
<dbReference type="SUPFAM" id="SSF55811">
    <property type="entry name" value="Nudix"/>
    <property type="match status" value="1"/>
</dbReference>
<dbReference type="PANTHER" id="PTHR47707">
    <property type="entry name" value="8-OXO-DGTP DIPHOSPHATASE"/>
    <property type="match status" value="1"/>
</dbReference>
<dbReference type="Gene3D" id="3.90.79.10">
    <property type="entry name" value="Nucleoside Triphosphate Pyrophosphohydrolase"/>
    <property type="match status" value="1"/>
</dbReference>
<dbReference type="Pfam" id="PF00293">
    <property type="entry name" value="NUDIX"/>
    <property type="match status" value="1"/>
</dbReference>
<evidence type="ECO:0000256" key="12">
    <source>
        <dbReference type="RuleBase" id="RU003476"/>
    </source>
</evidence>
<dbReference type="Proteomes" id="UP000001572">
    <property type="component" value="Chromosome"/>
</dbReference>
<comment type="cofactor">
    <cofactor evidence="1">
        <name>Mg(2+)</name>
        <dbReference type="ChEBI" id="CHEBI:18420"/>
    </cofactor>
</comment>
<dbReference type="GO" id="GO:0008413">
    <property type="term" value="F:8-oxo-7,8-dihydroguanosine triphosphate pyrophosphatase activity"/>
    <property type="evidence" value="ECO:0007669"/>
    <property type="project" value="TreeGrafter"/>
</dbReference>
<dbReference type="InterPro" id="IPR020084">
    <property type="entry name" value="NUDIX_hydrolase_CS"/>
</dbReference>
<evidence type="ECO:0000256" key="9">
    <source>
        <dbReference type="ARBA" id="ARBA00023204"/>
    </source>
</evidence>
<dbReference type="InterPro" id="IPR015797">
    <property type="entry name" value="NUDIX_hydrolase-like_dom_sf"/>
</dbReference>
<evidence type="ECO:0000256" key="4">
    <source>
        <dbReference type="ARBA" id="ARBA00022705"/>
    </source>
</evidence>
<proteinExistence type="inferred from homology"/>
<reference evidence="15" key="1">
    <citation type="journal article" date="2016" name="Genome Announc.">
        <title>Complete genome sequence of Alkaliphilus metalliredigens strain QYMF, an alkaliphilic and metal-reducing bacterium isolated from borax-contaminated leachate ponds.</title>
        <authorList>
            <person name="Hwang C."/>
            <person name="Copeland A."/>
            <person name="Lucas S."/>
            <person name="Lapidus A."/>
            <person name="Barry K."/>
            <person name="Detter J.C."/>
            <person name="Glavina Del Rio T."/>
            <person name="Hammon N."/>
            <person name="Israni S."/>
            <person name="Dalin E."/>
            <person name="Tice H."/>
            <person name="Pitluck S."/>
            <person name="Chertkov O."/>
            <person name="Brettin T."/>
            <person name="Bruce D."/>
            <person name="Han C."/>
            <person name="Schmutz J."/>
            <person name="Larimer F."/>
            <person name="Land M.L."/>
            <person name="Hauser L."/>
            <person name="Kyrpides N."/>
            <person name="Mikhailova N."/>
            <person name="Ye Q."/>
            <person name="Zhou J."/>
            <person name="Richardson P."/>
            <person name="Fields M.W."/>
        </authorList>
    </citation>
    <scope>NUCLEOTIDE SEQUENCE [LARGE SCALE GENOMIC DNA]</scope>
    <source>
        <strain evidence="15">QYMF</strain>
    </source>
</reference>
<name>A6TSB5_ALKMQ</name>
<comment type="catalytic activity">
    <reaction evidence="10">
        <text>8-oxo-dGTP + H2O = 8-oxo-dGMP + diphosphate + H(+)</text>
        <dbReference type="Rhea" id="RHEA:31575"/>
        <dbReference type="ChEBI" id="CHEBI:15377"/>
        <dbReference type="ChEBI" id="CHEBI:15378"/>
        <dbReference type="ChEBI" id="CHEBI:33019"/>
        <dbReference type="ChEBI" id="CHEBI:63224"/>
        <dbReference type="ChEBI" id="CHEBI:77896"/>
        <dbReference type="EC" id="3.6.1.55"/>
    </reaction>
</comment>
<dbReference type="GO" id="GO:0044716">
    <property type="term" value="F:8-oxo-GDP phosphatase activity"/>
    <property type="evidence" value="ECO:0007669"/>
    <property type="project" value="TreeGrafter"/>
</dbReference>
<dbReference type="KEGG" id="amt:Amet_2933"/>
<sequence>MKRVTAAIIMKNDLVLIAQRGKNEKLQGMWELPGGKMEKGETPQGCLKREIQEELNIEIEVGDFFGESTYRYATGEIKLLAYFSKKVTGEIQLSVHDQVKWVSMKELDQFDFSPADIPLIKRLMEEM</sequence>
<keyword evidence="15" id="KW-1185">Reference proteome</keyword>
<dbReference type="GO" id="GO:0035539">
    <property type="term" value="F:8-oxo-7,8-dihydrodeoxyguanosine triphosphate pyrophosphatase activity"/>
    <property type="evidence" value="ECO:0007669"/>
    <property type="project" value="UniProtKB-EC"/>
</dbReference>
<dbReference type="CDD" id="cd03425">
    <property type="entry name" value="NUDIX_MutT_NudA_like"/>
    <property type="match status" value="1"/>
</dbReference>
<keyword evidence="3" id="KW-0515">Mutator protein</keyword>
<evidence type="ECO:0000256" key="8">
    <source>
        <dbReference type="ARBA" id="ARBA00022842"/>
    </source>
</evidence>
<evidence type="ECO:0000256" key="5">
    <source>
        <dbReference type="ARBA" id="ARBA00022723"/>
    </source>
</evidence>
<evidence type="ECO:0000256" key="3">
    <source>
        <dbReference type="ARBA" id="ARBA00022457"/>
    </source>
</evidence>
<evidence type="ECO:0000259" key="13">
    <source>
        <dbReference type="PROSITE" id="PS51462"/>
    </source>
</evidence>
<dbReference type="AlphaFoldDB" id="A6TSB5"/>
<dbReference type="HOGENOM" id="CLU_037162_19_3_9"/>
<dbReference type="PROSITE" id="PS00893">
    <property type="entry name" value="NUDIX_BOX"/>
    <property type="match status" value="1"/>
</dbReference>
<keyword evidence="6" id="KW-0227">DNA damage</keyword>
<dbReference type="OrthoDB" id="9810648at2"/>
<keyword evidence="8" id="KW-0460">Magnesium</keyword>
<protein>
    <recommendedName>
        <fullName evidence="11">8-oxo-dGTP diphosphatase</fullName>
        <ecNumber evidence="11">3.6.1.55</ecNumber>
    </recommendedName>
</protein>